<feature type="transmembrane region" description="Helical" evidence="1">
    <location>
        <begin position="45"/>
        <end position="63"/>
    </location>
</feature>
<dbReference type="STRING" id="439292.Bsel_2667"/>
<dbReference type="Gene3D" id="3.30.70.270">
    <property type="match status" value="1"/>
</dbReference>
<keyword evidence="1" id="KW-0472">Membrane</keyword>
<dbReference type="PANTHER" id="PTHR45138:SF9">
    <property type="entry name" value="DIGUANYLATE CYCLASE DGCM-RELATED"/>
    <property type="match status" value="1"/>
</dbReference>
<dbReference type="eggNOG" id="COG3706">
    <property type="taxonomic scope" value="Bacteria"/>
</dbReference>
<dbReference type="InterPro" id="IPR000160">
    <property type="entry name" value="GGDEF_dom"/>
</dbReference>
<evidence type="ECO:0000259" key="2">
    <source>
        <dbReference type="PROSITE" id="PS50887"/>
    </source>
</evidence>
<feature type="transmembrane region" description="Helical" evidence="1">
    <location>
        <begin position="156"/>
        <end position="172"/>
    </location>
</feature>
<dbReference type="InterPro" id="IPR050469">
    <property type="entry name" value="Diguanylate_Cyclase"/>
</dbReference>
<evidence type="ECO:0000256" key="1">
    <source>
        <dbReference type="SAM" id="Phobius"/>
    </source>
</evidence>
<dbReference type="SUPFAM" id="SSF55073">
    <property type="entry name" value="Nucleotide cyclase"/>
    <property type="match status" value="1"/>
</dbReference>
<keyword evidence="4" id="KW-1185">Reference proteome</keyword>
<evidence type="ECO:0000313" key="3">
    <source>
        <dbReference type="EMBL" id="ADI00167.1"/>
    </source>
</evidence>
<reference evidence="3" key="1">
    <citation type="submission" date="2009-10" db="EMBL/GenBank/DDBJ databases">
        <title>Complete sequence of Bacillus selenitireducens MLS10.</title>
        <authorList>
            <consortium name="US DOE Joint Genome Institute"/>
            <person name="Lucas S."/>
            <person name="Copeland A."/>
            <person name="Lapidus A."/>
            <person name="Glavina del Rio T."/>
            <person name="Dalin E."/>
            <person name="Tice H."/>
            <person name="Bruce D."/>
            <person name="Goodwin L."/>
            <person name="Pitluck S."/>
            <person name="Sims D."/>
            <person name="Brettin T."/>
            <person name="Detter J.C."/>
            <person name="Han C."/>
            <person name="Larimer F."/>
            <person name="Land M."/>
            <person name="Hauser L."/>
            <person name="Kyrpides N."/>
            <person name="Ovchinnikova G."/>
            <person name="Stolz J."/>
        </authorList>
    </citation>
    <scope>NUCLEOTIDE SEQUENCE [LARGE SCALE GENOMIC DNA]</scope>
    <source>
        <strain evidence="3">MLS10</strain>
    </source>
</reference>
<dbReference type="CDD" id="cd01949">
    <property type="entry name" value="GGDEF"/>
    <property type="match status" value="1"/>
</dbReference>
<feature type="transmembrane region" description="Helical" evidence="1">
    <location>
        <begin position="75"/>
        <end position="95"/>
    </location>
</feature>
<protein>
    <submittedName>
        <fullName evidence="3">Diguanylate cyclase</fullName>
    </submittedName>
</protein>
<dbReference type="PANTHER" id="PTHR45138">
    <property type="entry name" value="REGULATORY COMPONENTS OF SENSORY TRANSDUCTION SYSTEM"/>
    <property type="match status" value="1"/>
</dbReference>
<dbReference type="GO" id="GO:0005886">
    <property type="term" value="C:plasma membrane"/>
    <property type="evidence" value="ECO:0007669"/>
    <property type="project" value="TreeGrafter"/>
</dbReference>
<dbReference type="EMBL" id="CP001791">
    <property type="protein sequence ID" value="ADI00167.1"/>
    <property type="molecule type" value="Genomic_DNA"/>
</dbReference>
<dbReference type="KEGG" id="bse:Bsel_2667"/>
<dbReference type="HOGENOM" id="CLU_000445_11_1_9"/>
<keyword evidence="1" id="KW-1133">Transmembrane helix</keyword>
<feature type="domain" description="GGDEF" evidence="2">
    <location>
        <begin position="216"/>
        <end position="344"/>
    </location>
</feature>
<dbReference type="PROSITE" id="PS50887">
    <property type="entry name" value="GGDEF"/>
    <property type="match status" value="1"/>
</dbReference>
<dbReference type="NCBIfam" id="TIGR00254">
    <property type="entry name" value="GGDEF"/>
    <property type="match status" value="1"/>
</dbReference>
<sequence length="354" mass="41603">MGKIDLNQFEKLKRKFYILIFPVIIFSSAFSYIFFLDPTKTYDPILLPVFIIAYSAGWILLVLNRGFKFVEIMNLILIGVFHILKFQEVVVERIIQNQELSIGAAPFWTPLLFIFIFIILQDVKAFVYSLMIWIFNFSLFFVYWSDFPIPIREQALHYNLSIFVYIIFLYFSRKIIHNNAKNELLSELAYKDELTGVANRRQIYEWLHLSYKNKVKPVSVIMLDIDYFKKVNDIHGHLIGDKVLIELTQLIENELSDQSYLGRWGGEEFIILSYQTKDQAKKLAETLREQVESYSFIEDHPITISSGVDEMQQDDTVDSLVNRADKLLYQAKETGRNRVCSDFQDLIYSSMDPH</sequence>
<dbReference type="GO" id="GO:0052621">
    <property type="term" value="F:diguanylate cyclase activity"/>
    <property type="evidence" value="ECO:0007669"/>
    <property type="project" value="TreeGrafter"/>
</dbReference>
<dbReference type="Pfam" id="PF00990">
    <property type="entry name" value="GGDEF"/>
    <property type="match status" value="1"/>
</dbReference>
<dbReference type="InterPro" id="IPR029787">
    <property type="entry name" value="Nucleotide_cyclase"/>
</dbReference>
<feature type="transmembrane region" description="Helical" evidence="1">
    <location>
        <begin position="101"/>
        <end position="120"/>
    </location>
</feature>
<dbReference type="FunFam" id="3.30.70.270:FF:000001">
    <property type="entry name" value="Diguanylate cyclase domain protein"/>
    <property type="match status" value="1"/>
</dbReference>
<dbReference type="GO" id="GO:1902201">
    <property type="term" value="P:negative regulation of bacterial-type flagellum-dependent cell motility"/>
    <property type="evidence" value="ECO:0007669"/>
    <property type="project" value="TreeGrafter"/>
</dbReference>
<dbReference type="Proteomes" id="UP000000271">
    <property type="component" value="Chromosome"/>
</dbReference>
<evidence type="ECO:0000313" key="4">
    <source>
        <dbReference type="Proteomes" id="UP000000271"/>
    </source>
</evidence>
<gene>
    <name evidence="3" type="ordered locus">Bsel_2667</name>
</gene>
<name>D6XY98_BACIE</name>
<dbReference type="AlphaFoldDB" id="D6XY98"/>
<proteinExistence type="predicted"/>
<dbReference type="GO" id="GO:0043709">
    <property type="term" value="P:cell adhesion involved in single-species biofilm formation"/>
    <property type="evidence" value="ECO:0007669"/>
    <property type="project" value="TreeGrafter"/>
</dbReference>
<dbReference type="OrthoDB" id="9759607at2"/>
<dbReference type="RefSeq" id="WP_013173584.1">
    <property type="nucleotide sequence ID" value="NC_014219.1"/>
</dbReference>
<accession>D6XY98</accession>
<keyword evidence="1" id="KW-0812">Transmembrane</keyword>
<dbReference type="InterPro" id="IPR043128">
    <property type="entry name" value="Rev_trsase/Diguanyl_cyclase"/>
</dbReference>
<organism evidence="3 4">
    <name type="scientific">Bacillus selenitireducens (strain ATCC 700615 / DSM 15326 / MLS10)</name>
    <dbReference type="NCBI Taxonomy" id="439292"/>
    <lineage>
        <taxon>Bacteria</taxon>
        <taxon>Bacillati</taxon>
        <taxon>Bacillota</taxon>
        <taxon>Bacilli</taxon>
        <taxon>Bacillales</taxon>
        <taxon>Bacillaceae</taxon>
        <taxon>Salisediminibacterium</taxon>
    </lineage>
</organism>
<feature type="transmembrane region" description="Helical" evidence="1">
    <location>
        <begin position="125"/>
        <end position="144"/>
    </location>
</feature>
<feature type="transmembrane region" description="Helical" evidence="1">
    <location>
        <begin position="16"/>
        <end position="33"/>
    </location>
</feature>
<dbReference type="SMART" id="SM00267">
    <property type="entry name" value="GGDEF"/>
    <property type="match status" value="1"/>
</dbReference>